<dbReference type="AlphaFoldDB" id="A0A6J4KJR4"/>
<accession>A0A6J4KJR4</accession>
<gene>
    <name evidence="1" type="ORF">AVDCRST_MAG11-1207</name>
</gene>
<organism evidence="1">
    <name type="scientific">uncultured Gemmatimonadaceae bacterium</name>
    <dbReference type="NCBI Taxonomy" id="246130"/>
    <lineage>
        <taxon>Bacteria</taxon>
        <taxon>Pseudomonadati</taxon>
        <taxon>Gemmatimonadota</taxon>
        <taxon>Gemmatimonadia</taxon>
        <taxon>Gemmatimonadales</taxon>
        <taxon>Gemmatimonadaceae</taxon>
        <taxon>environmental samples</taxon>
    </lineage>
</organism>
<name>A0A6J4KJR4_9BACT</name>
<proteinExistence type="predicted"/>
<reference evidence="1" key="1">
    <citation type="submission" date="2020-02" db="EMBL/GenBank/DDBJ databases">
        <authorList>
            <person name="Meier V. D."/>
        </authorList>
    </citation>
    <scope>NUCLEOTIDE SEQUENCE</scope>
    <source>
        <strain evidence="1">AVDCRST_MAG11</strain>
    </source>
</reference>
<evidence type="ECO:0000313" key="1">
    <source>
        <dbReference type="EMBL" id="CAA9306928.1"/>
    </source>
</evidence>
<dbReference type="EMBL" id="CADCTU010000277">
    <property type="protein sequence ID" value="CAA9306928.1"/>
    <property type="molecule type" value="Genomic_DNA"/>
</dbReference>
<sequence length="30" mass="2914">MHTTNSRRGSTATLLGVLLATAACAAPAGT</sequence>
<dbReference type="PROSITE" id="PS51257">
    <property type="entry name" value="PROKAR_LIPOPROTEIN"/>
    <property type="match status" value="1"/>
</dbReference>
<feature type="non-terminal residue" evidence="1">
    <location>
        <position position="30"/>
    </location>
</feature>
<protein>
    <submittedName>
        <fullName evidence="1">Uncharacterized protein</fullName>
    </submittedName>
</protein>